<gene>
    <name evidence="2" type="ORF">NPIL_471261</name>
</gene>
<evidence type="ECO:0008006" key="4">
    <source>
        <dbReference type="Google" id="ProtNLM"/>
    </source>
</evidence>
<protein>
    <recommendedName>
        <fullName evidence="4">CCHC-type domain-containing protein</fullName>
    </recommendedName>
</protein>
<organism evidence="2 3">
    <name type="scientific">Nephila pilipes</name>
    <name type="common">Giant wood spider</name>
    <name type="synonym">Nephila maculata</name>
    <dbReference type="NCBI Taxonomy" id="299642"/>
    <lineage>
        <taxon>Eukaryota</taxon>
        <taxon>Metazoa</taxon>
        <taxon>Ecdysozoa</taxon>
        <taxon>Arthropoda</taxon>
        <taxon>Chelicerata</taxon>
        <taxon>Arachnida</taxon>
        <taxon>Araneae</taxon>
        <taxon>Araneomorphae</taxon>
        <taxon>Entelegynae</taxon>
        <taxon>Araneoidea</taxon>
        <taxon>Nephilidae</taxon>
        <taxon>Nephila</taxon>
    </lineage>
</organism>
<dbReference type="GO" id="GO:0003676">
    <property type="term" value="F:nucleic acid binding"/>
    <property type="evidence" value="ECO:0007669"/>
    <property type="project" value="InterPro"/>
</dbReference>
<reference evidence="2" key="1">
    <citation type="submission" date="2020-08" db="EMBL/GenBank/DDBJ databases">
        <title>Multicomponent nature underlies the extraordinary mechanical properties of spider dragline silk.</title>
        <authorList>
            <person name="Kono N."/>
            <person name="Nakamura H."/>
            <person name="Mori M."/>
            <person name="Yoshida Y."/>
            <person name="Ohtoshi R."/>
            <person name="Malay A.D."/>
            <person name="Moran D.A.P."/>
            <person name="Tomita M."/>
            <person name="Numata K."/>
            <person name="Arakawa K."/>
        </authorList>
    </citation>
    <scope>NUCLEOTIDE SEQUENCE</scope>
</reference>
<keyword evidence="3" id="KW-1185">Reference proteome</keyword>
<evidence type="ECO:0000313" key="3">
    <source>
        <dbReference type="Proteomes" id="UP000887013"/>
    </source>
</evidence>
<feature type="compositionally biased region" description="Basic and acidic residues" evidence="1">
    <location>
        <begin position="55"/>
        <end position="69"/>
    </location>
</feature>
<sequence>MNQWEKQEDKHDQQPYPKENRTGHVRTSPKITCYYCEREGHTARYSSSKVPKKKNQVERPRVASKPSER</sequence>
<dbReference type="InterPro" id="IPR036875">
    <property type="entry name" value="Znf_CCHC_sf"/>
</dbReference>
<dbReference type="EMBL" id="BMAW01010461">
    <property type="protein sequence ID" value="GFT18900.1"/>
    <property type="molecule type" value="Genomic_DNA"/>
</dbReference>
<evidence type="ECO:0000313" key="2">
    <source>
        <dbReference type="EMBL" id="GFT18900.1"/>
    </source>
</evidence>
<proteinExistence type="predicted"/>
<dbReference type="SUPFAM" id="SSF57756">
    <property type="entry name" value="Retrovirus zinc finger-like domains"/>
    <property type="match status" value="1"/>
</dbReference>
<dbReference type="Proteomes" id="UP000887013">
    <property type="component" value="Unassembled WGS sequence"/>
</dbReference>
<name>A0A8X6NKZ9_NEPPI</name>
<feature type="region of interest" description="Disordered" evidence="1">
    <location>
        <begin position="1"/>
        <end position="69"/>
    </location>
</feature>
<evidence type="ECO:0000256" key="1">
    <source>
        <dbReference type="SAM" id="MobiDB-lite"/>
    </source>
</evidence>
<dbReference type="GO" id="GO:0008270">
    <property type="term" value="F:zinc ion binding"/>
    <property type="evidence" value="ECO:0007669"/>
    <property type="project" value="InterPro"/>
</dbReference>
<comment type="caution">
    <text evidence="2">The sequence shown here is derived from an EMBL/GenBank/DDBJ whole genome shotgun (WGS) entry which is preliminary data.</text>
</comment>
<accession>A0A8X6NKZ9</accession>
<feature type="compositionally biased region" description="Basic and acidic residues" evidence="1">
    <location>
        <begin position="1"/>
        <end position="22"/>
    </location>
</feature>
<dbReference type="AlphaFoldDB" id="A0A8X6NKZ9"/>